<dbReference type="SUPFAM" id="SSF54909">
    <property type="entry name" value="Dimeric alpha+beta barrel"/>
    <property type="match status" value="1"/>
</dbReference>
<dbReference type="PROSITE" id="PS51725">
    <property type="entry name" value="ABM"/>
    <property type="match status" value="1"/>
</dbReference>
<sequence>MSNQGAVTVLIEIHGKDGQEHEARDALLHAIRTSEKPGLISSTEYEDLADPGAFYAIQVWENAEAFRAHMDDAARSGMNEAIQVLREHPRTAVLRTIG</sequence>
<reference evidence="2 3" key="1">
    <citation type="submission" date="2021-02" db="EMBL/GenBank/DDBJ databases">
        <title>Streptomyces spirodelae sp. nov., isolated from duckweed.</title>
        <authorList>
            <person name="Saimee Y."/>
            <person name="Duangmal K."/>
        </authorList>
    </citation>
    <scope>NUCLEOTIDE SEQUENCE [LARGE SCALE GENOMIC DNA]</scope>
    <source>
        <strain evidence="2 3">DSM 42105</strain>
    </source>
</reference>
<keyword evidence="3" id="KW-1185">Reference proteome</keyword>
<protein>
    <submittedName>
        <fullName evidence="2">Antibiotic biosynthesis monooxygenase</fullName>
    </submittedName>
</protein>
<proteinExistence type="predicted"/>
<dbReference type="EMBL" id="JAFFZM010000009">
    <property type="protein sequence ID" value="MBO8199973.1"/>
    <property type="molecule type" value="Genomic_DNA"/>
</dbReference>
<evidence type="ECO:0000259" key="1">
    <source>
        <dbReference type="PROSITE" id="PS51725"/>
    </source>
</evidence>
<organism evidence="2 3">
    <name type="scientific">Streptomyces smyrnaeus</name>
    <dbReference type="NCBI Taxonomy" id="1387713"/>
    <lineage>
        <taxon>Bacteria</taxon>
        <taxon>Bacillati</taxon>
        <taxon>Actinomycetota</taxon>
        <taxon>Actinomycetes</taxon>
        <taxon>Kitasatosporales</taxon>
        <taxon>Streptomycetaceae</taxon>
        <taxon>Streptomyces</taxon>
    </lineage>
</organism>
<dbReference type="Pfam" id="PF03992">
    <property type="entry name" value="ABM"/>
    <property type="match status" value="1"/>
</dbReference>
<dbReference type="Gene3D" id="3.30.70.100">
    <property type="match status" value="1"/>
</dbReference>
<dbReference type="GO" id="GO:0004497">
    <property type="term" value="F:monooxygenase activity"/>
    <property type="evidence" value="ECO:0007669"/>
    <property type="project" value="UniProtKB-KW"/>
</dbReference>
<dbReference type="InterPro" id="IPR011008">
    <property type="entry name" value="Dimeric_a/b-barrel"/>
</dbReference>
<name>A0ABS3XXE7_9ACTN</name>
<keyword evidence="2" id="KW-0560">Oxidoreductase</keyword>
<feature type="domain" description="ABM" evidence="1">
    <location>
        <begin position="7"/>
        <end position="98"/>
    </location>
</feature>
<dbReference type="RefSeq" id="WP_209211646.1">
    <property type="nucleotide sequence ID" value="NZ_JAFFZM010000009.1"/>
</dbReference>
<dbReference type="InterPro" id="IPR007138">
    <property type="entry name" value="ABM_dom"/>
</dbReference>
<keyword evidence="2" id="KW-0503">Monooxygenase</keyword>
<evidence type="ECO:0000313" key="2">
    <source>
        <dbReference type="EMBL" id="MBO8199973.1"/>
    </source>
</evidence>
<gene>
    <name evidence="2" type="ORF">JW613_16970</name>
</gene>
<dbReference type="Proteomes" id="UP000721954">
    <property type="component" value="Unassembled WGS sequence"/>
</dbReference>
<accession>A0ABS3XXE7</accession>
<evidence type="ECO:0000313" key="3">
    <source>
        <dbReference type="Proteomes" id="UP000721954"/>
    </source>
</evidence>
<comment type="caution">
    <text evidence="2">The sequence shown here is derived from an EMBL/GenBank/DDBJ whole genome shotgun (WGS) entry which is preliminary data.</text>
</comment>
<dbReference type="GeneID" id="96260303"/>